<proteinExistence type="predicted"/>
<dbReference type="InterPro" id="IPR002716">
    <property type="entry name" value="PIN_dom"/>
</dbReference>
<evidence type="ECO:0000259" key="1">
    <source>
        <dbReference type="Pfam" id="PF01850"/>
    </source>
</evidence>
<reference evidence="2" key="1">
    <citation type="submission" date="2020-05" db="EMBL/GenBank/DDBJ databases">
        <authorList>
            <person name="Chiriac C."/>
            <person name="Salcher M."/>
            <person name="Ghai R."/>
            <person name="Kavagutti S V."/>
        </authorList>
    </citation>
    <scope>NUCLEOTIDE SEQUENCE</scope>
</reference>
<dbReference type="Gene3D" id="3.40.50.1010">
    <property type="entry name" value="5'-nuclease"/>
    <property type="match status" value="1"/>
</dbReference>
<evidence type="ECO:0000313" key="2">
    <source>
        <dbReference type="EMBL" id="CAB4713462.1"/>
    </source>
</evidence>
<dbReference type="AlphaFoldDB" id="A0A6J6QRW3"/>
<accession>A0A6J6QRW3</accession>
<dbReference type="Pfam" id="PF01850">
    <property type="entry name" value="PIN"/>
    <property type="match status" value="1"/>
</dbReference>
<dbReference type="CDD" id="cd09874">
    <property type="entry name" value="PIN_MT3492-like"/>
    <property type="match status" value="1"/>
</dbReference>
<gene>
    <name evidence="2" type="ORF">UFOPK2657_00628</name>
</gene>
<dbReference type="SUPFAM" id="SSF88723">
    <property type="entry name" value="PIN domain-like"/>
    <property type="match status" value="1"/>
</dbReference>
<dbReference type="InterPro" id="IPR029060">
    <property type="entry name" value="PIN-like_dom_sf"/>
</dbReference>
<sequence length="134" mass="14630">MTVVLDTSALVALHVGGSMRTITHDALLADSDWCASALALSEALTVIDRLTEEPILRADLEDAIRHTWDYIAVVPVDQRCLDDATHLVREQPLHISDAIHLAAAQRLPQPIRYVTFDPAQIPVALSLGFEVISA</sequence>
<name>A0A6J6QRW3_9ZZZZ</name>
<organism evidence="2">
    <name type="scientific">freshwater metagenome</name>
    <dbReference type="NCBI Taxonomy" id="449393"/>
    <lineage>
        <taxon>unclassified sequences</taxon>
        <taxon>metagenomes</taxon>
        <taxon>ecological metagenomes</taxon>
    </lineage>
</organism>
<feature type="domain" description="PIN" evidence="1">
    <location>
        <begin position="3"/>
        <end position="117"/>
    </location>
</feature>
<dbReference type="EMBL" id="CAEZYG010000097">
    <property type="protein sequence ID" value="CAB4713462.1"/>
    <property type="molecule type" value="Genomic_DNA"/>
</dbReference>
<protein>
    <submittedName>
        <fullName evidence="2">Unannotated protein</fullName>
    </submittedName>
</protein>